<dbReference type="EMBL" id="PFQB01000120">
    <property type="protein sequence ID" value="PJA12255.1"/>
    <property type="molecule type" value="Genomic_DNA"/>
</dbReference>
<evidence type="ECO:0000313" key="1">
    <source>
        <dbReference type="EMBL" id="PJA12255.1"/>
    </source>
</evidence>
<dbReference type="SUPFAM" id="SSF141571">
    <property type="entry name" value="Pentapeptide repeat-like"/>
    <property type="match status" value="1"/>
</dbReference>
<dbReference type="Proteomes" id="UP000228952">
    <property type="component" value="Unassembled WGS sequence"/>
</dbReference>
<proteinExistence type="predicted"/>
<dbReference type="AlphaFoldDB" id="A0A2M7W0N9"/>
<name>A0A2M7W0N9_9BACT</name>
<dbReference type="PANTHER" id="PTHR42999:SF1">
    <property type="entry name" value="PENTAPEPTIDE REPEAT-CONTAINING PROTEIN"/>
    <property type="match status" value="1"/>
</dbReference>
<reference evidence="2" key="1">
    <citation type="submission" date="2017-09" db="EMBL/GenBank/DDBJ databases">
        <title>Depth-based differentiation of microbial function through sediment-hosted aquifers and enrichment of novel symbionts in the deep terrestrial subsurface.</title>
        <authorList>
            <person name="Probst A.J."/>
            <person name="Ladd B."/>
            <person name="Jarett J.K."/>
            <person name="Geller-Mcgrath D.E."/>
            <person name="Sieber C.M.K."/>
            <person name="Emerson J.B."/>
            <person name="Anantharaman K."/>
            <person name="Thomas B.C."/>
            <person name="Malmstrom R."/>
            <person name="Stieglmeier M."/>
            <person name="Klingl A."/>
            <person name="Woyke T."/>
            <person name="Ryan C.M."/>
            <person name="Banfield J.F."/>
        </authorList>
    </citation>
    <scope>NUCLEOTIDE SEQUENCE [LARGE SCALE GENOMIC DNA]</scope>
</reference>
<evidence type="ECO:0000313" key="2">
    <source>
        <dbReference type="Proteomes" id="UP000228952"/>
    </source>
</evidence>
<dbReference type="Pfam" id="PF00805">
    <property type="entry name" value="Pentapeptide"/>
    <property type="match status" value="1"/>
</dbReference>
<dbReference type="InterPro" id="IPR052949">
    <property type="entry name" value="PA_immunity-related"/>
</dbReference>
<dbReference type="Pfam" id="PF13576">
    <property type="entry name" value="Pentapeptide_3"/>
    <property type="match status" value="1"/>
</dbReference>
<protein>
    <recommendedName>
        <fullName evidence="3">Pentapeptide repeat-containing protein</fullName>
    </recommendedName>
</protein>
<organism evidence="1 2">
    <name type="scientific">Candidatus Dojkabacteria bacterium CG_4_10_14_0_2_um_filter_Dojkabacteria_WS6_41_15</name>
    <dbReference type="NCBI Taxonomy" id="2014249"/>
    <lineage>
        <taxon>Bacteria</taxon>
        <taxon>Candidatus Dojkabacteria</taxon>
    </lineage>
</organism>
<evidence type="ECO:0008006" key="3">
    <source>
        <dbReference type="Google" id="ProtNLM"/>
    </source>
</evidence>
<dbReference type="PANTHER" id="PTHR42999">
    <property type="entry name" value="ANTIBIOTIC RESISTANCE PROTEIN MCBG"/>
    <property type="match status" value="1"/>
</dbReference>
<dbReference type="InterPro" id="IPR001646">
    <property type="entry name" value="5peptide_repeat"/>
</dbReference>
<gene>
    <name evidence="1" type="ORF">COX64_04780</name>
</gene>
<sequence>MVSCYKLIANKVQNNSISSNETVEEAQIIGADCTTKKIEESEYYNCVFRNCHFNDATLKKCSFDTCTFEHCNFNMCKLTDTTIKSCKFLSSTLVGVDFTKTKVNLVFQVVFRNCNLGFSLFSTLKMIGSTFVACNMEEVDFAEAKLDESIFHFSDLSRAIFNHTDLRKTDFRGAHNYTIDPRNNFLKDAVFSEPAVMSLLDSLGIKIAEPPEQDTEN</sequence>
<comment type="caution">
    <text evidence="1">The sequence shown here is derived from an EMBL/GenBank/DDBJ whole genome shotgun (WGS) entry which is preliminary data.</text>
</comment>
<dbReference type="Gene3D" id="2.160.20.80">
    <property type="entry name" value="E3 ubiquitin-protein ligase SopA"/>
    <property type="match status" value="1"/>
</dbReference>
<accession>A0A2M7W0N9</accession>